<comment type="caution">
    <text evidence="2">The sequence shown here is derived from an EMBL/GenBank/DDBJ whole genome shotgun (WGS) entry which is preliminary data.</text>
</comment>
<sequence>MSQSSRETFLLSKGKKNAGKLKLRKKYYATSSRKRLFNLSSKRFSSDETTEPASSNPPSGVLNGPHPTLQRVSWTDLVQLAIRRVGSTMSNSPSGELDQLHPTRHQATWINPTPCTLVSLSGTLSYES</sequence>
<proteinExistence type="predicted"/>
<protein>
    <submittedName>
        <fullName evidence="2">Uncharacterized protein</fullName>
    </submittedName>
</protein>
<name>A0A8S9M5H4_BRACR</name>
<evidence type="ECO:0000313" key="2">
    <source>
        <dbReference type="EMBL" id="KAF2614182.1"/>
    </source>
</evidence>
<feature type="region of interest" description="Disordered" evidence="1">
    <location>
        <begin position="39"/>
        <end position="68"/>
    </location>
</feature>
<reference evidence="2" key="1">
    <citation type="submission" date="2019-12" db="EMBL/GenBank/DDBJ databases">
        <title>Genome sequencing and annotation of Brassica cretica.</title>
        <authorList>
            <person name="Studholme D.J."/>
            <person name="Sarris P.F."/>
        </authorList>
    </citation>
    <scope>NUCLEOTIDE SEQUENCE</scope>
    <source>
        <strain evidence="2">PFS-102/07</strain>
        <tissue evidence="2">Leaf</tissue>
    </source>
</reference>
<dbReference type="AlphaFoldDB" id="A0A8S9M5H4"/>
<organism evidence="2">
    <name type="scientific">Brassica cretica</name>
    <name type="common">Mustard</name>
    <dbReference type="NCBI Taxonomy" id="69181"/>
    <lineage>
        <taxon>Eukaryota</taxon>
        <taxon>Viridiplantae</taxon>
        <taxon>Streptophyta</taxon>
        <taxon>Embryophyta</taxon>
        <taxon>Tracheophyta</taxon>
        <taxon>Spermatophyta</taxon>
        <taxon>Magnoliopsida</taxon>
        <taxon>eudicotyledons</taxon>
        <taxon>Gunneridae</taxon>
        <taxon>Pentapetalae</taxon>
        <taxon>rosids</taxon>
        <taxon>malvids</taxon>
        <taxon>Brassicales</taxon>
        <taxon>Brassicaceae</taxon>
        <taxon>Brassiceae</taxon>
        <taxon>Brassica</taxon>
    </lineage>
</organism>
<gene>
    <name evidence="2" type="ORF">F2Q70_00009126</name>
</gene>
<evidence type="ECO:0000256" key="1">
    <source>
        <dbReference type="SAM" id="MobiDB-lite"/>
    </source>
</evidence>
<dbReference type="EMBL" id="QGKY02000089">
    <property type="protein sequence ID" value="KAF2614182.1"/>
    <property type="molecule type" value="Genomic_DNA"/>
</dbReference>
<accession>A0A8S9M5H4</accession>